<sequence>MIRVNRNFAGAMEFTSFKKKEGVSDDELFQGVNKLESVLAKQSGVIFHCLVRNLANSYANVLFVDDPARLEVLTKELFDYPEAQEFLALIDMGSVQMKLHRILKKDFVVPEGFACVEHGTFRLKEGFGIDELINVSNAIEEHYLNKFENHLGHFVGQLDKDLVSEISIGKTYAKTKQECYGYYDIESGQALMSMADLESMNLDFWYLMA</sequence>
<reference evidence="1 2" key="1">
    <citation type="submission" date="2018-09" db="EMBL/GenBank/DDBJ databases">
        <authorList>
            <person name="Wang X."/>
            <person name="Du Z."/>
        </authorList>
    </citation>
    <scope>NUCLEOTIDE SEQUENCE [LARGE SCALE GENOMIC DNA]</scope>
    <source>
        <strain evidence="1 2">N3</strain>
    </source>
</reference>
<protein>
    <submittedName>
        <fullName evidence="1">Uncharacterized protein</fullName>
    </submittedName>
</protein>
<name>A0A418PNC9_9BACT</name>
<comment type="caution">
    <text evidence="1">The sequence shown here is derived from an EMBL/GenBank/DDBJ whole genome shotgun (WGS) entry which is preliminary data.</text>
</comment>
<evidence type="ECO:0000313" key="2">
    <source>
        <dbReference type="Proteomes" id="UP000283522"/>
    </source>
</evidence>
<dbReference type="AlphaFoldDB" id="A0A418PNC9"/>
<gene>
    <name evidence="1" type="ORF">D0X99_16365</name>
</gene>
<accession>A0A418PNC9</accession>
<keyword evidence="2" id="KW-1185">Reference proteome</keyword>
<organism evidence="1 2">
    <name type="scientific">Algoriphagus lacus</name>
    <dbReference type="NCBI Taxonomy" id="2056311"/>
    <lineage>
        <taxon>Bacteria</taxon>
        <taxon>Pseudomonadati</taxon>
        <taxon>Bacteroidota</taxon>
        <taxon>Cytophagia</taxon>
        <taxon>Cytophagales</taxon>
        <taxon>Cyclobacteriaceae</taxon>
        <taxon>Algoriphagus</taxon>
    </lineage>
</organism>
<dbReference type="Proteomes" id="UP000283522">
    <property type="component" value="Unassembled WGS sequence"/>
</dbReference>
<dbReference type="EMBL" id="QXML01000009">
    <property type="protein sequence ID" value="RIW13349.1"/>
    <property type="molecule type" value="Genomic_DNA"/>
</dbReference>
<dbReference type="RefSeq" id="WP_119478935.1">
    <property type="nucleotide sequence ID" value="NZ_QXML01000009.1"/>
</dbReference>
<proteinExistence type="predicted"/>
<evidence type="ECO:0000313" key="1">
    <source>
        <dbReference type="EMBL" id="RIW13349.1"/>
    </source>
</evidence>
<dbReference type="OrthoDB" id="8028921at2"/>